<dbReference type="Proteomes" id="UP000638648">
    <property type="component" value="Unassembled WGS sequence"/>
</dbReference>
<dbReference type="Pfam" id="PF12686">
    <property type="entry name" value="DUF3800"/>
    <property type="match status" value="1"/>
</dbReference>
<reference evidence="1" key="1">
    <citation type="submission" date="2020-10" db="EMBL/GenBank/DDBJ databases">
        <title>Sequencing the genomes of 1000 actinobacteria strains.</title>
        <authorList>
            <person name="Klenk H.-P."/>
        </authorList>
    </citation>
    <scope>NUCLEOTIDE SEQUENCE</scope>
    <source>
        <strain evidence="1">DSM 45354</strain>
    </source>
</reference>
<name>A0A927RNG6_9ACTN</name>
<comment type="caution">
    <text evidence="1">The sequence shown here is derived from an EMBL/GenBank/DDBJ whole genome shotgun (WGS) entry which is preliminary data.</text>
</comment>
<dbReference type="AlphaFoldDB" id="A0A927RNG6"/>
<gene>
    <name evidence="1" type="ORF">HEB94_006901</name>
</gene>
<dbReference type="EMBL" id="JADBEM010000001">
    <property type="protein sequence ID" value="MBE1610053.1"/>
    <property type="molecule type" value="Genomic_DNA"/>
</dbReference>
<organism evidence="1 2">
    <name type="scientific">Actinopolymorpha pittospori</name>
    <dbReference type="NCBI Taxonomy" id="648752"/>
    <lineage>
        <taxon>Bacteria</taxon>
        <taxon>Bacillati</taxon>
        <taxon>Actinomycetota</taxon>
        <taxon>Actinomycetes</taxon>
        <taxon>Propionibacteriales</taxon>
        <taxon>Actinopolymorphaceae</taxon>
        <taxon>Actinopolymorpha</taxon>
    </lineage>
</organism>
<proteinExistence type="predicted"/>
<accession>A0A927RNG6</accession>
<sequence length="237" mass="26827">MSTTEVRLFYVDDSGAAATGWVVYSWIECRVDDWRAGLRKWLDLRKQLYAEHHIPPAYELHATKFVNGRGNPSTNTAWNRSKHLRGEVAELALSTIGECGELQVGTVYRHTETRGTAYARQQAEVYRAMVDHLDRRLAATNGLGLLLVDGDGTDPAYQAAHRDLKLATRHVIEDPLFQPAHRSQWIQMADFAAYCAYQSLLRIPAKNFSWDWYEAHLRPCDVNGAHCKSETGGPKRS</sequence>
<dbReference type="InterPro" id="IPR024524">
    <property type="entry name" value="DUF3800"/>
</dbReference>
<keyword evidence="2" id="KW-1185">Reference proteome</keyword>
<evidence type="ECO:0000313" key="1">
    <source>
        <dbReference type="EMBL" id="MBE1610053.1"/>
    </source>
</evidence>
<evidence type="ECO:0008006" key="3">
    <source>
        <dbReference type="Google" id="ProtNLM"/>
    </source>
</evidence>
<protein>
    <recommendedName>
        <fullName evidence="3">DUF3800 domain-containing protein</fullName>
    </recommendedName>
</protein>
<evidence type="ECO:0000313" key="2">
    <source>
        <dbReference type="Proteomes" id="UP000638648"/>
    </source>
</evidence>
<dbReference type="RefSeq" id="WP_192753483.1">
    <property type="nucleotide sequence ID" value="NZ_BAABJL010000254.1"/>
</dbReference>